<proteinExistence type="predicted"/>
<feature type="region of interest" description="Disordered" evidence="1">
    <location>
        <begin position="387"/>
        <end position="443"/>
    </location>
</feature>
<sequence>MQNILADYLKMSHGDDVRSKTIEDRDENRGSYERDQRKRQASPNLELQTPPTKRACLLGSPPRHIREAEETKKWREEMKMLQQQSHPSFEIRVTPDREESPSHFSKPNFYQETLLNTPSPKKRQQQPIAEASNPFHAISSIESSQESSSLYIYDDDEFVEIVVPPIKQEPPDDYSWNNMHRQPEEDIKPFNDNSHSDLDFTNDVKFDETTQFSEMESSTDCPPNLSPNSNCQTAMANNEIPNQEVIKEKLSSDEESSNSSHEASEPPIVVPSHLPRRQQELFKRVLQHQRKNALAAVTPSSPTNNEGIEIQIKKEELDVEEKAESQSKVKSLWYSSEEDDDDDYNDPLTDVLKKIQQAPLPKPVVQEPKPKVDLLEIVKKIGLNAPVKSEEPSNIQTQQQEPKHPPGSFWENLFGGIPHKPVAINNSNPPPSEPKRRTLLPNPVPVTKAEPIVVKDPRLKNRDPRKLANIPISASKVTTFDKSNENNISPSIVTQSAIIPKSEPGLAIEPSNDSFIPYRLRGISAKPPNYTPILSASQANPNLLKDPRLRKHLNPVQNHNPVIIGNEKDLDVVKPSTQPKDAPPIPELLLKYEPIKSINIFETSSPKPPSQKSNEVKPALVVVYDPRNMRRDSRSDSGSDTPPHLTIVDGSSTPPREEKSAPILESEVEKKKWLPPVVEKSWTSLSQGKDWTSLVKKAVLEADNSAEATRMETNIESPKNSPPQSLLTKDEFVTVVKKEPSVDSTDNPNPVVPPLIIKKVKPTPPASHLPRAIADPRMAKLHDRRRPLVLSDANSKSIVERKKQSIQAKLSNLTNNISVDDSGSSNSSESPKPYIKETSKEEKPKSIPKKRRLSDKSDEKKKTVHRNRKSSMDYASPLNSYDATNDNGLNYNSYNQRPKRLSPNHKPPSPITEFSDTSVPEFLLHDSSNFECDNSNDVNLKDRFKTIDPTASPFC</sequence>
<keyword evidence="2" id="KW-0548">Nucleotidyltransferase</keyword>
<dbReference type="EMBL" id="BPLQ01005716">
    <property type="protein sequence ID" value="GIY16589.1"/>
    <property type="molecule type" value="Genomic_DNA"/>
</dbReference>
<keyword evidence="3" id="KW-1185">Reference proteome</keyword>
<feature type="region of interest" description="Disordered" evidence="1">
    <location>
        <begin position="816"/>
        <end position="915"/>
    </location>
</feature>
<feature type="region of interest" description="Disordered" evidence="1">
    <location>
        <begin position="624"/>
        <end position="664"/>
    </location>
</feature>
<reference evidence="2 3" key="1">
    <citation type="submission" date="2021-06" db="EMBL/GenBank/DDBJ databases">
        <title>Caerostris darwini draft genome.</title>
        <authorList>
            <person name="Kono N."/>
            <person name="Arakawa K."/>
        </authorList>
    </citation>
    <scope>NUCLEOTIDE SEQUENCE [LARGE SCALE GENOMIC DNA]</scope>
</reference>
<dbReference type="Proteomes" id="UP001054837">
    <property type="component" value="Unassembled WGS sequence"/>
</dbReference>
<comment type="caution">
    <text evidence="2">The sequence shown here is derived from an EMBL/GenBank/DDBJ whole genome shotgun (WGS) entry which is preliminary data.</text>
</comment>
<dbReference type="GO" id="GO:0003964">
    <property type="term" value="F:RNA-directed DNA polymerase activity"/>
    <property type="evidence" value="ECO:0007669"/>
    <property type="project" value="UniProtKB-KW"/>
</dbReference>
<feature type="compositionally biased region" description="Polar residues" evidence="1">
    <location>
        <begin position="211"/>
        <end position="241"/>
    </location>
</feature>
<feature type="region of interest" description="Disordered" evidence="1">
    <location>
        <begin position="80"/>
        <end position="141"/>
    </location>
</feature>
<feature type="compositionally biased region" description="Polar residues" evidence="1">
    <location>
        <begin position="877"/>
        <end position="896"/>
    </location>
</feature>
<feature type="region of interest" description="Disordered" evidence="1">
    <location>
        <begin position="1"/>
        <end position="65"/>
    </location>
</feature>
<feature type="compositionally biased region" description="Acidic residues" evidence="1">
    <location>
        <begin position="336"/>
        <end position="345"/>
    </location>
</feature>
<feature type="compositionally biased region" description="Basic and acidic residues" evidence="1">
    <location>
        <begin position="834"/>
        <end position="845"/>
    </location>
</feature>
<feature type="compositionally biased region" description="Basic and acidic residues" evidence="1">
    <location>
        <begin position="314"/>
        <end position="327"/>
    </location>
</feature>
<feature type="compositionally biased region" description="Basic and acidic residues" evidence="1">
    <location>
        <begin position="10"/>
        <end position="38"/>
    </location>
</feature>
<feature type="region of interest" description="Disordered" evidence="1">
    <location>
        <begin position="166"/>
        <end position="199"/>
    </location>
</feature>
<feature type="compositionally biased region" description="Low complexity" evidence="1">
    <location>
        <begin position="816"/>
        <end position="830"/>
    </location>
</feature>
<feature type="compositionally biased region" description="Basic and acidic residues" evidence="1">
    <location>
        <begin position="181"/>
        <end position="199"/>
    </location>
</feature>
<feature type="compositionally biased region" description="Basic and acidic residues" evidence="1">
    <location>
        <begin position="627"/>
        <end position="637"/>
    </location>
</feature>
<gene>
    <name evidence="2" type="primary">Tf2-6_178</name>
    <name evidence="2" type="ORF">CDAR_598941</name>
</gene>
<keyword evidence="2" id="KW-0808">Transferase</keyword>
<accession>A0AAV4R6A8</accession>
<keyword evidence="2" id="KW-0695">RNA-directed DNA polymerase</keyword>
<evidence type="ECO:0000256" key="1">
    <source>
        <dbReference type="SAM" id="MobiDB-lite"/>
    </source>
</evidence>
<feature type="region of interest" description="Disordered" evidence="1">
    <location>
        <begin position="211"/>
        <end position="281"/>
    </location>
</feature>
<feature type="region of interest" description="Disordered" evidence="1">
    <location>
        <begin position="755"/>
        <end position="803"/>
    </location>
</feature>
<evidence type="ECO:0000313" key="3">
    <source>
        <dbReference type="Proteomes" id="UP001054837"/>
    </source>
</evidence>
<feature type="region of interest" description="Disordered" evidence="1">
    <location>
        <begin position="569"/>
        <end position="588"/>
    </location>
</feature>
<protein>
    <submittedName>
        <fullName evidence="2">Reverse transcriptase</fullName>
    </submittedName>
</protein>
<feature type="compositionally biased region" description="Polar residues" evidence="1">
    <location>
        <begin position="41"/>
        <end position="51"/>
    </location>
</feature>
<name>A0AAV4R6A8_9ARAC</name>
<dbReference type="AlphaFoldDB" id="A0AAV4R6A8"/>
<evidence type="ECO:0000313" key="2">
    <source>
        <dbReference type="EMBL" id="GIY16589.1"/>
    </source>
</evidence>
<feature type="region of interest" description="Disordered" evidence="1">
    <location>
        <begin position="314"/>
        <end position="347"/>
    </location>
</feature>
<feature type="compositionally biased region" description="Polar residues" evidence="1">
    <location>
        <begin position="102"/>
        <end position="119"/>
    </location>
</feature>
<organism evidence="2 3">
    <name type="scientific">Caerostris darwini</name>
    <dbReference type="NCBI Taxonomy" id="1538125"/>
    <lineage>
        <taxon>Eukaryota</taxon>
        <taxon>Metazoa</taxon>
        <taxon>Ecdysozoa</taxon>
        <taxon>Arthropoda</taxon>
        <taxon>Chelicerata</taxon>
        <taxon>Arachnida</taxon>
        <taxon>Araneae</taxon>
        <taxon>Araneomorphae</taxon>
        <taxon>Entelegynae</taxon>
        <taxon>Araneoidea</taxon>
        <taxon>Araneidae</taxon>
        <taxon>Caerostris</taxon>
    </lineage>
</organism>